<accession>A0ABR8ISA8</accession>
<keyword evidence="4" id="KW-0233">DNA recombination</keyword>
<dbReference type="InterPro" id="IPR051354">
    <property type="entry name" value="Transposase_27_IS1"/>
</dbReference>
<dbReference type="NCBIfam" id="NF033558">
    <property type="entry name" value="transpos_IS1"/>
    <property type="match status" value="1"/>
</dbReference>
<proteinExistence type="inferred from homology"/>
<protein>
    <submittedName>
        <fullName evidence="5">IS1 family transposase</fullName>
    </submittedName>
</protein>
<dbReference type="PANTHER" id="PTHR33293">
    <property type="entry name" value="INSERTION ELEMENT IS1 1 PROTEIN INSB-RELATED"/>
    <property type="match status" value="1"/>
</dbReference>
<dbReference type="PANTHER" id="PTHR33293:SF1">
    <property type="entry name" value="INSERTION ELEMENT IS1 1 PROTEIN INSB-RELATED"/>
    <property type="match status" value="1"/>
</dbReference>
<dbReference type="Proteomes" id="UP000660270">
    <property type="component" value="Unassembled WGS sequence"/>
</dbReference>
<dbReference type="EMBL" id="JACJTM010000022">
    <property type="protein sequence ID" value="MBD2685792.1"/>
    <property type="molecule type" value="Genomic_DNA"/>
</dbReference>
<evidence type="ECO:0000256" key="3">
    <source>
        <dbReference type="ARBA" id="ARBA00022578"/>
    </source>
</evidence>
<dbReference type="InterPro" id="IPR005063">
    <property type="entry name" value="Transposase_27"/>
</dbReference>
<dbReference type="Pfam" id="PF03400">
    <property type="entry name" value="DDE_Tnp_IS1"/>
    <property type="match status" value="1"/>
</dbReference>
<keyword evidence="3" id="KW-0815">Transposition</keyword>
<sequence length="220" mass="26202">MQCPECKSSHINKNGHKKRKQNYICVNCDRQFIDCYETQRNYCEVVKREYLKMYVNGMRFRGIKRIKNVPTRTIINWVKQVGKLLPDYYDPQTITDVGELDELETFVGSKEQNLATAVDNFKQGILGWVLGDHSGETFAPLWQLVSQWQCYFDVTDRWKVYPNFIPDGDRVISKVYMTRVEGENTRLTHYFDRLHRQTLCYSKSEEMLRYSIQLLIHYLK</sequence>
<evidence type="ECO:0000256" key="1">
    <source>
        <dbReference type="ARBA" id="ARBA00004091"/>
    </source>
</evidence>
<comment type="caution">
    <text evidence="5">The sequence shown here is derived from an EMBL/GenBank/DDBJ whole genome shotgun (WGS) entry which is preliminary data.</text>
</comment>
<name>A0ABR8ISA8_APHFL</name>
<gene>
    <name evidence="5" type="ORF">H6G43_11300</name>
</gene>
<evidence type="ECO:0000256" key="2">
    <source>
        <dbReference type="ARBA" id="ARBA00008841"/>
    </source>
</evidence>
<evidence type="ECO:0000313" key="6">
    <source>
        <dbReference type="Proteomes" id="UP000660270"/>
    </source>
</evidence>
<keyword evidence="6" id="KW-1185">Reference proteome</keyword>
<comment type="function">
    <text evidence="1">Absolutely required for transposition of IS1.</text>
</comment>
<organism evidence="5 6">
    <name type="scientific">Aphanizomenon flos-aquae FACHB-1249</name>
    <dbReference type="NCBI Taxonomy" id="2692889"/>
    <lineage>
        <taxon>Bacteria</taxon>
        <taxon>Bacillati</taxon>
        <taxon>Cyanobacteriota</taxon>
        <taxon>Cyanophyceae</taxon>
        <taxon>Nostocales</taxon>
        <taxon>Aphanizomenonaceae</taxon>
        <taxon>Aphanizomenon</taxon>
    </lineage>
</organism>
<comment type="similarity">
    <text evidence="2">Belongs to the transposase 27 family.</text>
</comment>
<evidence type="ECO:0000313" key="5">
    <source>
        <dbReference type="EMBL" id="MBD2685792.1"/>
    </source>
</evidence>
<reference evidence="5 6" key="1">
    <citation type="journal article" date="2020" name="ISME J.">
        <title>Comparative genomics reveals insights into cyanobacterial evolution and habitat adaptation.</title>
        <authorList>
            <person name="Chen M.Y."/>
            <person name="Teng W.K."/>
            <person name="Zhao L."/>
            <person name="Hu C.X."/>
            <person name="Zhou Y.K."/>
            <person name="Han B.P."/>
            <person name="Song L.R."/>
            <person name="Shu W.S."/>
        </authorList>
    </citation>
    <scope>NUCLEOTIDE SEQUENCE [LARGE SCALE GENOMIC DNA]</scope>
    <source>
        <strain evidence="5 6">FACHB-1249</strain>
    </source>
</reference>
<evidence type="ECO:0000256" key="4">
    <source>
        <dbReference type="ARBA" id="ARBA00023172"/>
    </source>
</evidence>